<dbReference type="KEGG" id="bdm:EQG53_00920"/>
<organism evidence="1 3">
    <name type="scientific">Brevundimonas diminuta</name>
    <name type="common">Pseudomonas diminuta</name>
    <dbReference type="NCBI Taxonomy" id="293"/>
    <lineage>
        <taxon>Bacteria</taxon>
        <taxon>Pseudomonadati</taxon>
        <taxon>Pseudomonadota</taxon>
        <taxon>Alphaproteobacteria</taxon>
        <taxon>Caulobacterales</taxon>
        <taxon>Caulobacteraceae</taxon>
        <taxon>Brevundimonas</taxon>
    </lineage>
</organism>
<evidence type="ECO:0000313" key="2">
    <source>
        <dbReference type="EMBL" id="QQB89623.1"/>
    </source>
</evidence>
<accession>A0A410NSZ4</accession>
<reference evidence="2 4" key="2">
    <citation type="submission" date="2020-12" db="EMBL/GenBank/DDBJ databases">
        <title>FDA dAtabase for Regulatory Grade micrObial Sequences (FDA-ARGOS): Supporting development and validation of Infectious Disease Dx tests.</title>
        <authorList>
            <person name="Kerrigan L."/>
            <person name="Long C."/>
            <person name="Tallon L."/>
            <person name="Sadzewicz L."/>
            <person name="Zhao X."/>
            <person name="Boylan J."/>
            <person name="Ott S."/>
            <person name="Bowen H."/>
            <person name="Vavikolanu K."/>
            <person name="Mehta A."/>
            <person name="Aluvathingal J."/>
            <person name="Nadendla S."/>
            <person name="Yan Y."/>
            <person name="Sichtig H."/>
        </authorList>
    </citation>
    <scope>NUCLEOTIDE SEQUENCE [LARGE SCALE GENOMIC DNA]</scope>
    <source>
        <strain evidence="2 4">FDAARGOS_1026</strain>
    </source>
</reference>
<gene>
    <name evidence="1" type="ORF">EQG53_00920</name>
    <name evidence="2" type="ORF">I6H83_04045</name>
</gene>
<dbReference type="EMBL" id="CP066026">
    <property type="protein sequence ID" value="QQB89623.1"/>
    <property type="molecule type" value="Genomic_DNA"/>
</dbReference>
<dbReference type="Proteomes" id="UP000287388">
    <property type="component" value="Chromosome"/>
</dbReference>
<sequence length="74" mass="7910">MSDDGKGLRPVVQFSAGIVDQAIALELVAAETVEQLLLMEGVTERFVLTPEAAIEIGQALIERGEMARRTGALN</sequence>
<dbReference type="EMBL" id="CP035093">
    <property type="protein sequence ID" value="QAT13030.1"/>
    <property type="molecule type" value="Genomic_DNA"/>
</dbReference>
<name>A0A410NSZ4_BREDI</name>
<dbReference type="RefSeq" id="WP_128718812.1">
    <property type="nucleotide sequence ID" value="NZ_BJNC01000020.1"/>
</dbReference>
<keyword evidence="4" id="KW-1185">Reference proteome</keyword>
<dbReference type="Proteomes" id="UP000596117">
    <property type="component" value="Chromosome"/>
</dbReference>
<evidence type="ECO:0000313" key="1">
    <source>
        <dbReference type="EMBL" id="QAT13030.1"/>
    </source>
</evidence>
<protein>
    <submittedName>
        <fullName evidence="1">Uncharacterized protein</fullName>
    </submittedName>
</protein>
<dbReference type="AlphaFoldDB" id="A0A410NSZ4"/>
<evidence type="ECO:0000313" key="3">
    <source>
        <dbReference type="Proteomes" id="UP000287388"/>
    </source>
</evidence>
<reference evidence="1 3" key="1">
    <citation type="submission" date="2019-01" db="EMBL/GenBank/DDBJ databases">
        <title>Brevundimonas diminuta Genome sequencing and assembly.</title>
        <authorList>
            <person name="Chen H."/>
        </authorList>
    </citation>
    <scope>NUCLEOTIDE SEQUENCE [LARGE SCALE GENOMIC DNA]</scope>
    <source>
        <strain evidence="1">ATCC</strain>
        <strain evidence="3">ATCC(B) 19146</strain>
    </source>
</reference>
<proteinExistence type="predicted"/>
<evidence type="ECO:0000313" key="4">
    <source>
        <dbReference type="Proteomes" id="UP000596117"/>
    </source>
</evidence>